<sequence length="180" mass="19943">MPTEKAFTTSKWYDILTLQKVSGGVAMSYTVDFKTVDQVGLTQSPVAPALAGLRANEARYFWNKYQHTFVTEPAAEHPDIVAYVAEILKEKQISISAQPLEVSQFEVAGIKMTYIFYIDGLSINVMYTLAEGGKRAVGLKLSDGMAIPAPLVDKFKFARQRSKLAGTIRGSYFVIKGNYE</sequence>
<keyword evidence="2" id="KW-1185">Reference proteome</keyword>
<dbReference type="Proteomes" id="UP000051733">
    <property type="component" value="Unassembled WGS sequence"/>
</dbReference>
<organism evidence="1 2">
    <name type="scientific">Paucilactobacillus vaccinostercus DSM 20634</name>
    <dbReference type="NCBI Taxonomy" id="1423813"/>
    <lineage>
        <taxon>Bacteria</taxon>
        <taxon>Bacillati</taxon>
        <taxon>Bacillota</taxon>
        <taxon>Bacilli</taxon>
        <taxon>Lactobacillales</taxon>
        <taxon>Lactobacillaceae</taxon>
        <taxon>Paucilactobacillus</taxon>
    </lineage>
</organism>
<dbReference type="STRING" id="1423813.FC26_GL001632"/>
<accession>A0A0R2A4W8</accession>
<dbReference type="AlphaFoldDB" id="A0A0R2A4W8"/>
<dbReference type="PATRIC" id="fig|1423813.3.peg.1659"/>
<evidence type="ECO:0000313" key="2">
    <source>
        <dbReference type="Proteomes" id="UP000051733"/>
    </source>
</evidence>
<evidence type="ECO:0008006" key="3">
    <source>
        <dbReference type="Google" id="ProtNLM"/>
    </source>
</evidence>
<gene>
    <name evidence="1" type="ORF">FC26_GL001632</name>
</gene>
<proteinExistence type="predicted"/>
<protein>
    <recommendedName>
        <fullName evidence="3">Phage tail protein</fullName>
    </recommendedName>
</protein>
<dbReference type="EMBL" id="AYYY01000025">
    <property type="protein sequence ID" value="KRM61557.1"/>
    <property type="molecule type" value="Genomic_DNA"/>
</dbReference>
<comment type="caution">
    <text evidence="1">The sequence shown here is derived from an EMBL/GenBank/DDBJ whole genome shotgun (WGS) entry which is preliminary data.</text>
</comment>
<reference evidence="1 2" key="1">
    <citation type="journal article" date="2015" name="Genome Announc.">
        <title>Expanding the biotechnology potential of lactobacilli through comparative genomics of 213 strains and associated genera.</title>
        <authorList>
            <person name="Sun Z."/>
            <person name="Harris H.M."/>
            <person name="McCann A."/>
            <person name="Guo C."/>
            <person name="Argimon S."/>
            <person name="Zhang W."/>
            <person name="Yang X."/>
            <person name="Jeffery I.B."/>
            <person name="Cooney J.C."/>
            <person name="Kagawa T.F."/>
            <person name="Liu W."/>
            <person name="Song Y."/>
            <person name="Salvetti E."/>
            <person name="Wrobel A."/>
            <person name="Rasinkangas P."/>
            <person name="Parkhill J."/>
            <person name="Rea M.C."/>
            <person name="O'Sullivan O."/>
            <person name="Ritari J."/>
            <person name="Douillard F.P."/>
            <person name="Paul Ross R."/>
            <person name="Yang R."/>
            <person name="Briner A.E."/>
            <person name="Felis G.E."/>
            <person name="de Vos W.M."/>
            <person name="Barrangou R."/>
            <person name="Klaenhammer T.R."/>
            <person name="Caufield P.W."/>
            <person name="Cui Y."/>
            <person name="Zhang H."/>
            <person name="O'Toole P.W."/>
        </authorList>
    </citation>
    <scope>NUCLEOTIDE SEQUENCE [LARGE SCALE GENOMIC DNA]</scope>
    <source>
        <strain evidence="1 2">DSM 20634</strain>
    </source>
</reference>
<evidence type="ECO:0000313" key="1">
    <source>
        <dbReference type="EMBL" id="KRM61557.1"/>
    </source>
</evidence>
<name>A0A0R2A4W8_9LACO</name>